<dbReference type="Pfam" id="PF14472">
    <property type="entry name" value="DUF4429"/>
    <property type="match status" value="1"/>
</dbReference>
<protein>
    <recommendedName>
        <fullName evidence="5">SHOCT domain-containing protein</fullName>
    </recommendedName>
</protein>
<evidence type="ECO:0000313" key="3">
    <source>
        <dbReference type="EMBL" id="GGC64533.1"/>
    </source>
</evidence>
<evidence type="ECO:0000259" key="2">
    <source>
        <dbReference type="Pfam" id="PF14472"/>
    </source>
</evidence>
<keyword evidence="4" id="KW-1185">Reference proteome</keyword>
<dbReference type="InterPro" id="IPR018649">
    <property type="entry name" value="SHOCT"/>
</dbReference>
<dbReference type="EMBL" id="BMJH01000001">
    <property type="protein sequence ID" value="GGC64533.1"/>
    <property type="molecule type" value="Genomic_DNA"/>
</dbReference>
<comment type="caution">
    <text evidence="3">The sequence shown here is derived from an EMBL/GenBank/DDBJ whole genome shotgun (WGS) entry which is preliminary data.</text>
</comment>
<reference evidence="3" key="1">
    <citation type="journal article" date="2014" name="Int. J. Syst. Evol. Microbiol.">
        <title>Complete genome sequence of Corynebacterium casei LMG S-19264T (=DSM 44701T), isolated from a smear-ripened cheese.</title>
        <authorList>
            <consortium name="US DOE Joint Genome Institute (JGI-PGF)"/>
            <person name="Walter F."/>
            <person name="Albersmeier A."/>
            <person name="Kalinowski J."/>
            <person name="Ruckert C."/>
        </authorList>
    </citation>
    <scope>NUCLEOTIDE SEQUENCE</scope>
    <source>
        <strain evidence="3">CGMCC 1.15478</strain>
    </source>
</reference>
<sequence>MQLTLLPGLDPFATVGAALSASKQPFLLVGEPGSDQLLAQFHADAIMQAAEFARSEAKPSGERIVELVPRIPFHIQTWEGAASCDANSVTLTWPGARIPSPKRLHQRREFALDSIARAEWVPRDDGVDAFLRIVLKDRPSEGISPRNDLHCLLGHDGEDEARLLLMAATITAHCRGMQEAAPAPTSPASAGTGSVDSEQIYERIRQLGKLHAEGILTDEEFAAKKKELLDRL</sequence>
<accession>A0A916U8U5</accession>
<organism evidence="3 4">
    <name type="scientific">Hoyosella rhizosphaerae</name>
    <dbReference type="NCBI Taxonomy" id="1755582"/>
    <lineage>
        <taxon>Bacteria</taxon>
        <taxon>Bacillati</taxon>
        <taxon>Actinomycetota</taxon>
        <taxon>Actinomycetes</taxon>
        <taxon>Mycobacteriales</taxon>
        <taxon>Hoyosellaceae</taxon>
        <taxon>Hoyosella</taxon>
    </lineage>
</organism>
<reference evidence="3" key="2">
    <citation type="submission" date="2020-09" db="EMBL/GenBank/DDBJ databases">
        <authorList>
            <person name="Sun Q."/>
            <person name="Zhou Y."/>
        </authorList>
    </citation>
    <scope>NUCLEOTIDE SEQUENCE</scope>
    <source>
        <strain evidence="3">CGMCC 1.15478</strain>
    </source>
</reference>
<evidence type="ECO:0000259" key="1">
    <source>
        <dbReference type="Pfam" id="PF09851"/>
    </source>
</evidence>
<gene>
    <name evidence="3" type="ORF">GCM10011410_16330</name>
</gene>
<evidence type="ECO:0000313" key="4">
    <source>
        <dbReference type="Proteomes" id="UP000641514"/>
    </source>
</evidence>
<name>A0A916U8U5_9ACTN</name>
<evidence type="ECO:0008006" key="5">
    <source>
        <dbReference type="Google" id="ProtNLM"/>
    </source>
</evidence>
<proteinExistence type="predicted"/>
<feature type="domain" description="SHOCT" evidence="1">
    <location>
        <begin position="202"/>
        <end position="229"/>
    </location>
</feature>
<dbReference type="Pfam" id="PF09851">
    <property type="entry name" value="SHOCT"/>
    <property type="match status" value="1"/>
</dbReference>
<dbReference type="Proteomes" id="UP000641514">
    <property type="component" value="Unassembled WGS sequence"/>
</dbReference>
<dbReference type="AlphaFoldDB" id="A0A916U8U5"/>
<feature type="domain" description="DUF4429" evidence="2">
    <location>
        <begin position="82"/>
        <end position="170"/>
    </location>
</feature>
<dbReference type="InterPro" id="IPR027860">
    <property type="entry name" value="DUF4429"/>
</dbReference>